<dbReference type="InterPro" id="IPR012312">
    <property type="entry name" value="Hemerythrin-like"/>
</dbReference>
<proteinExistence type="predicted"/>
<dbReference type="Pfam" id="PF01814">
    <property type="entry name" value="Hemerythrin"/>
    <property type="match status" value="1"/>
</dbReference>
<dbReference type="OrthoDB" id="8898809at2"/>
<sequence>MAASSGTKARPARAPAPPVPPFEALDRTHARVIEVLGQFDRLLAHIDENGADEVARASAAEIHQFFSGHARQHHADEERFVFPQLLAKGDAELVQSIKRLQQDHGWLEEDWLELAPQIEAIAEGYNWYDLVMLRHALPVFTALYYEHIGLEESLVYPAARRHQASLEEGAKSRG</sequence>
<evidence type="ECO:0000313" key="3">
    <source>
        <dbReference type="EMBL" id="TCP04423.1"/>
    </source>
</evidence>
<name>A0A4R2MWI4_RUBGE</name>
<accession>A0A4R2MWI4</accession>
<dbReference type="Gene3D" id="1.20.120.520">
    <property type="entry name" value="nmb1532 protein domain like"/>
    <property type="match status" value="1"/>
</dbReference>
<feature type="domain" description="Hemerythrin-like" evidence="2">
    <location>
        <begin position="22"/>
        <end position="159"/>
    </location>
</feature>
<feature type="region of interest" description="Disordered" evidence="1">
    <location>
        <begin position="1"/>
        <end position="21"/>
    </location>
</feature>
<dbReference type="AlphaFoldDB" id="A0A4R2MWI4"/>
<dbReference type="GeneID" id="99685037"/>
<evidence type="ECO:0000256" key="1">
    <source>
        <dbReference type="SAM" id="MobiDB-lite"/>
    </source>
</evidence>
<evidence type="ECO:0000259" key="2">
    <source>
        <dbReference type="Pfam" id="PF01814"/>
    </source>
</evidence>
<evidence type="ECO:0000313" key="4">
    <source>
        <dbReference type="Proteomes" id="UP000295106"/>
    </source>
</evidence>
<comment type="caution">
    <text evidence="3">The sequence shown here is derived from an EMBL/GenBank/DDBJ whole genome shotgun (WGS) entry which is preliminary data.</text>
</comment>
<gene>
    <name evidence="3" type="ORF">EV684_102176</name>
</gene>
<dbReference type="Proteomes" id="UP000295106">
    <property type="component" value="Unassembled WGS sequence"/>
</dbReference>
<organism evidence="3 4">
    <name type="scientific">Rubrivivax gelatinosus</name>
    <name type="common">Rhodocyclus gelatinosus</name>
    <name type="synonym">Rhodopseudomonas gelatinosa</name>
    <dbReference type="NCBI Taxonomy" id="28068"/>
    <lineage>
        <taxon>Bacteria</taxon>
        <taxon>Pseudomonadati</taxon>
        <taxon>Pseudomonadota</taxon>
        <taxon>Betaproteobacteria</taxon>
        <taxon>Burkholderiales</taxon>
        <taxon>Sphaerotilaceae</taxon>
        <taxon>Rubrivivax</taxon>
    </lineage>
</organism>
<dbReference type="RefSeq" id="WP_132644932.1">
    <property type="nucleotide sequence ID" value="NZ_CP181386.1"/>
</dbReference>
<protein>
    <submittedName>
        <fullName evidence="3">Hemerythrin HHE cation binding domain-containing protein</fullName>
    </submittedName>
</protein>
<dbReference type="EMBL" id="SLXD01000002">
    <property type="protein sequence ID" value="TCP04423.1"/>
    <property type="molecule type" value="Genomic_DNA"/>
</dbReference>
<reference evidence="3 4" key="1">
    <citation type="submission" date="2019-03" db="EMBL/GenBank/DDBJ databases">
        <title>Genomic Encyclopedia of Type Strains, Phase IV (KMG-IV): sequencing the most valuable type-strain genomes for metagenomic binning, comparative biology and taxonomic classification.</title>
        <authorList>
            <person name="Goeker M."/>
        </authorList>
    </citation>
    <scope>NUCLEOTIDE SEQUENCE [LARGE SCALE GENOMIC DNA]</scope>
    <source>
        <strain evidence="3 4">DSM 1709</strain>
    </source>
</reference>